<dbReference type="InterPro" id="IPR036236">
    <property type="entry name" value="Znf_C2H2_sf"/>
</dbReference>
<dbReference type="GO" id="GO:0005634">
    <property type="term" value="C:nucleus"/>
    <property type="evidence" value="ECO:0007669"/>
    <property type="project" value="UniProtKB-SubCell"/>
</dbReference>
<organism evidence="11">
    <name type="scientific">Nippostrongylus brasiliensis</name>
    <name type="common">Rat hookworm</name>
    <dbReference type="NCBI Taxonomy" id="27835"/>
    <lineage>
        <taxon>Eukaryota</taxon>
        <taxon>Metazoa</taxon>
        <taxon>Ecdysozoa</taxon>
        <taxon>Nematoda</taxon>
        <taxon>Chromadorea</taxon>
        <taxon>Rhabditida</taxon>
        <taxon>Rhabditina</taxon>
        <taxon>Rhabditomorpha</taxon>
        <taxon>Strongyloidea</taxon>
        <taxon>Heligmosomidae</taxon>
        <taxon>Nippostrongylus</taxon>
    </lineage>
</organism>
<sequence length="678" mass="77927">MEPYNYMDVEKQQNDQDYERNSIRKYRMIKRKPAQTFYCRPCKKEIKYPSKIAEHLRKHTGERPFQCQICGAGFSQGHVLKTHYQPNSKDGVDEDEIVIQETVEAGQVAGTAHVDEVAVENHIYACPILECSMHSHSREEIYEHFTYIDDPNVPPPTEEIEVETTEQQYIVNVEAPSSHLPLQQTVIYGGVEENDLDLFDLPQNDEGEERVRVLIDPKPPKKGRLTYDEYYDRMINKNMQEMEVDAATIEMAAPMHHVSMMTEEGPVMIAQPLRRIRRNRLIRSQSDRPHGARNLDWIIDAVARNLINSFIIVNKGVVQGLDVDSASPHNRRKPVMHKCQYCGRIDKYPSKIKAHLRTHTGEKPFKCDICGMTFAQRTPMRLHVRRHLDQKPYICTIEGCDLRFVSGALLNYHQQTKHFLTKRTEQAHEFGDAIYEQLVYNDQEEEEEASDNEVNEELEHALEVVENTMLVPKEQIVEEKPLQKDNNQQKLVRPPKMLSVETLHGLVIEPKKPTPVQYGESSTMTDVLQVHDRETDPMECRSIAVGTEADEQKPTADGTIGLLESLLRESAASRKILDRLDPFHANSIVQLQPIRTSVVNTLSSMTLPVVSMSCGTAGRTAILIGETDHDTWCSHEGKVIIAQRSRVNLWIFFYFPDFLFYFLYQPFSSLQAAKRTNE</sequence>
<dbReference type="SUPFAM" id="SSF57667">
    <property type="entry name" value="beta-beta-alpha zinc fingers"/>
    <property type="match status" value="3"/>
</dbReference>
<dbReference type="PANTHER" id="PTHR16515">
    <property type="entry name" value="PR DOMAIN ZINC FINGER PROTEIN"/>
    <property type="match status" value="1"/>
</dbReference>
<gene>
    <name evidence="9" type="ORF">NBR_LOCUS20811</name>
</gene>
<dbReference type="FunFam" id="3.30.160.60:FF:000100">
    <property type="entry name" value="Zinc finger 45-like"/>
    <property type="match status" value="1"/>
</dbReference>
<dbReference type="FunFam" id="3.30.160.60:FF:002869">
    <property type="entry name" value="Comb gap splice variant cg14"/>
    <property type="match status" value="1"/>
</dbReference>
<dbReference type="GO" id="GO:0010468">
    <property type="term" value="P:regulation of gene expression"/>
    <property type="evidence" value="ECO:0007669"/>
    <property type="project" value="TreeGrafter"/>
</dbReference>
<name>A0A0N4YU88_NIPBR</name>
<evidence type="ECO:0000256" key="2">
    <source>
        <dbReference type="ARBA" id="ARBA00022723"/>
    </source>
</evidence>
<dbReference type="PROSITE" id="PS00028">
    <property type="entry name" value="ZINC_FINGER_C2H2_1"/>
    <property type="match status" value="3"/>
</dbReference>
<dbReference type="Proteomes" id="UP000271162">
    <property type="component" value="Unassembled WGS sequence"/>
</dbReference>
<keyword evidence="6" id="KW-0539">Nucleus</keyword>
<keyword evidence="5" id="KW-0862">Zinc</keyword>
<keyword evidence="10" id="KW-1185">Reference proteome</keyword>
<evidence type="ECO:0000313" key="11">
    <source>
        <dbReference type="WBParaSite" id="NBR_0002081001-mRNA-1"/>
    </source>
</evidence>
<evidence type="ECO:0000256" key="3">
    <source>
        <dbReference type="ARBA" id="ARBA00022737"/>
    </source>
</evidence>
<evidence type="ECO:0000259" key="8">
    <source>
        <dbReference type="PROSITE" id="PS50157"/>
    </source>
</evidence>
<dbReference type="GO" id="GO:0008270">
    <property type="term" value="F:zinc ion binding"/>
    <property type="evidence" value="ECO:0007669"/>
    <property type="project" value="UniProtKB-KW"/>
</dbReference>
<dbReference type="WBParaSite" id="NBR_0002081001-mRNA-1">
    <property type="protein sequence ID" value="NBR_0002081001-mRNA-1"/>
    <property type="gene ID" value="NBR_0002081001"/>
</dbReference>
<dbReference type="InterPro" id="IPR013087">
    <property type="entry name" value="Znf_C2H2_type"/>
</dbReference>
<evidence type="ECO:0000256" key="1">
    <source>
        <dbReference type="ARBA" id="ARBA00004123"/>
    </source>
</evidence>
<evidence type="ECO:0000256" key="5">
    <source>
        <dbReference type="ARBA" id="ARBA00022833"/>
    </source>
</evidence>
<keyword evidence="2" id="KW-0479">Metal-binding</keyword>
<dbReference type="Pfam" id="PF00096">
    <property type="entry name" value="zf-C2H2"/>
    <property type="match status" value="1"/>
</dbReference>
<evidence type="ECO:0000256" key="6">
    <source>
        <dbReference type="ARBA" id="ARBA00023242"/>
    </source>
</evidence>
<protein>
    <submittedName>
        <fullName evidence="11">Zinc finger protein</fullName>
    </submittedName>
</protein>
<dbReference type="STRING" id="27835.A0A0N4YU88"/>
<dbReference type="OMA" id="ICGHIQE"/>
<dbReference type="AlphaFoldDB" id="A0A0N4YU88"/>
<accession>A0A0N4YU88</accession>
<keyword evidence="4 7" id="KW-0863">Zinc-finger</keyword>
<feature type="domain" description="C2H2-type" evidence="8">
    <location>
        <begin position="37"/>
        <end position="64"/>
    </location>
</feature>
<feature type="domain" description="C2H2-type" evidence="8">
    <location>
        <begin position="337"/>
        <end position="364"/>
    </location>
</feature>
<reference evidence="9 10" key="2">
    <citation type="submission" date="2018-11" db="EMBL/GenBank/DDBJ databases">
        <authorList>
            <consortium name="Pathogen Informatics"/>
        </authorList>
    </citation>
    <scope>NUCLEOTIDE SEQUENCE [LARGE SCALE GENOMIC DNA]</scope>
</reference>
<dbReference type="SMART" id="SM00355">
    <property type="entry name" value="ZnF_C2H2"/>
    <property type="match status" value="6"/>
</dbReference>
<evidence type="ECO:0000313" key="10">
    <source>
        <dbReference type="Proteomes" id="UP000271162"/>
    </source>
</evidence>
<dbReference type="PANTHER" id="PTHR16515:SF49">
    <property type="entry name" value="GASTRULA ZINC FINGER PROTEIN XLCGF49.1-LIKE-RELATED"/>
    <property type="match status" value="1"/>
</dbReference>
<dbReference type="Gene3D" id="3.30.160.60">
    <property type="entry name" value="Classic Zinc Finger"/>
    <property type="match status" value="5"/>
</dbReference>
<feature type="domain" description="C2H2-type" evidence="8">
    <location>
        <begin position="365"/>
        <end position="392"/>
    </location>
</feature>
<proteinExistence type="predicted"/>
<dbReference type="EMBL" id="UYSL01025547">
    <property type="protein sequence ID" value="VDL84549.1"/>
    <property type="molecule type" value="Genomic_DNA"/>
</dbReference>
<evidence type="ECO:0000313" key="9">
    <source>
        <dbReference type="EMBL" id="VDL84549.1"/>
    </source>
</evidence>
<comment type="subcellular location">
    <subcellularLocation>
        <location evidence="1">Nucleus</location>
    </subcellularLocation>
</comment>
<evidence type="ECO:0000256" key="4">
    <source>
        <dbReference type="ARBA" id="ARBA00022771"/>
    </source>
</evidence>
<reference evidence="11" key="1">
    <citation type="submission" date="2017-02" db="UniProtKB">
        <authorList>
            <consortium name="WormBaseParasite"/>
        </authorList>
    </citation>
    <scope>IDENTIFICATION</scope>
</reference>
<keyword evidence="3" id="KW-0677">Repeat</keyword>
<evidence type="ECO:0000256" key="7">
    <source>
        <dbReference type="PROSITE-ProRule" id="PRU00042"/>
    </source>
</evidence>
<dbReference type="InterPro" id="IPR050331">
    <property type="entry name" value="Zinc_finger"/>
</dbReference>
<feature type="domain" description="C2H2-type" evidence="8">
    <location>
        <begin position="65"/>
        <end position="92"/>
    </location>
</feature>
<dbReference type="PROSITE" id="PS50157">
    <property type="entry name" value="ZINC_FINGER_C2H2_2"/>
    <property type="match status" value="4"/>
</dbReference>